<gene>
    <name evidence="2" type="ORF">MXMO3_01287</name>
</gene>
<dbReference type="Proteomes" id="UP000258927">
    <property type="component" value="Chromosome"/>
</dbReference>
<proteinExistence type="predicted"/>
<accession>A0A2R4MCP8</accession>
<feature type="chain" id="PRO_5015349253" description="DUF1176 domain-containing protein" evidence="1">
    <location>
        <begin position="26"/>
        <end position="353"/>
    </location>
</feature>
<feature type="signal peptide" evidence="1">
    <location>
        <begin position="1"/>
        <end position="25"/>
    </location>
</feature>
<keyword evidence="3" id="KW-1185">Reference proteome</keyword>
<evidence type="ECO:0000313" key="3">
    <source>
        <dbReference type="Proteomes" id="UP000258927"/>
    </source>
</evidence>
<dbReference type="RefSeq" id="WP_117395318.1">
    <property type="nucleotide sequence ID" value="NZ_CP021330.1"/>
</dbReference>
<dbReference type="AlphaFoldDB" id="A0A2R4MCP8"/>
<dbReference type="Pfam" id="PF06674">
    <property type="entry name" value="DUF1176"/>
    <property type="match status" value="1"/>
</dbReference>
<keyword evidence="1" id="KW-0732">Signal</keyword>
<reference evidence="2 3" key="1">
    <citation type="submission" date="2017-05" db="EMBL/GenBank/DDBJ databases">
        <title>Genome Analysis of Maritalea myrionectae HL2708#5.</title>
        <authorList>
            <consortium name="Cotde Inc.-PKNU"/>
            <person name="Jang D."/>
            <person name="Oh H.-M."/>
        </authorList>
    </citation>
    <scope>NUCLEOTIDE SEQUENCE [LARGE SCALE GENOMIC DNA]</scope>
    <source>
        <strain evidence="2 3">HL2708#5</strain>
    </source>
</reference>
<protein>
    <recommendedName>
        <fullName evidence="4">DUF1176 domain-containing protein</fullName>
    </recommendedName>
</protein>
<sequence>MHRFLKPFGIALLTLAVSLPLGASAETFGEKRAYFKDWLTACRPTTGYCSATTYINPNPPSGAVADYILRVGRAQQARDWEISLTTVATMPTKDSFLVVEDGPDTLYFNRPLSLAAYGAINDLFFLGNDATRLLQKMLAKQTLTIELDTEAGRQSLQFSLSGLTASMLWIDDQQDAVGSPRVAGYAPADYERAFALPAPPSNIPQPVADLHFKGDVCDFEPIDVENAGWEVMQLDQDNSLFMLPCSSGAYNLLSRFYIWNPTRQTATVQHFVDYGDTSGWTAVDYLVNPYLDPHRLTISSFLKFRGLGDCGSAGTWQWAGYGLQLREYHYQPTCGLDYDENADLTFPQIFPKD</sequence>
<dbReference type="KEGG" id="mmyr:MXMO3_01287"/>
<evidence type="ECO:0008006" key="4">
    <source>
        <dbReference type="Google" id="ProtNLM"/>
    </source>
</evidence>
<name>A0A2R4MCP8_9HYPH</name>
<evidence type="ECO:0000256" key="1">
    <source>
        <dbReference type="SAM" id="SignalP"/>
    </source>
</evidence>
<organism evidence="2 3">
    <name type="scientific">Maritalea myrionectae</name>
    <dbReference type="NCBI Taxonomy" id="454601"/>
    <lineage>
        <taxon>Bacteria</taxon>
        <taxon>Pseudomonadati</taxon>
        <taxon>Pseudomonadota</taxon>
        <taxon>Alphaproteobacteria</taxon>
        <taxon>Hyphomicrobiales</taxon>
        <taxon>Devosiaceae</taxon>
        <taxon>Maritalea</taxon>
    </lineage>
</organism>
<evidence type="ECO:0000313" key="2">
    <source>
        <dbReference type="EMBL" id="AVX03818.1"/>
    </source>
</evidence>
<dbReference type="InterPro" id="IPR009560">
    <property type="entry name" value="DUF1176"/>
</dbReference>
<dbReference type="EMBL" id="CP021330">
    <property type="protein sequence ID" value="AVX03818.1"/>
    <property type="molecule type" value="Genomic_DNA"/>
</dbReference>
<dbReference type="STRING" id="1122213.GCA_000423365_01509"/>